<name>A0A3M0JK26_HIRRU</name>
<evidence type="ECO:0000313" key="4">
    <source>
        <dbReference type="Proteomes" id="UP000269221"/>
    </source>
</evidence>
<dbReference type="SUPFAM" id="SSF47353">
    <property type="entry name" value="Retrovirus capsid dimerization domain-like"/>
    <property type="match status" value="1"/>
</dbReference>
<sequence>MGMGKELKEPKGLEPKYSPDPPPDKEQTPPFAINGRLFSQKNQNSWHPIERLEATRDSQKLKKLRVEHVAEEPHAGIARLWFSFGLKKPIGVLRRSPLNSKLLPEKATTCSWSADPGNRDWKPFLHQKGQSQAKGVIGKVRKDSSALWMFEPFVTFLEQLTRAIELQVKEEGAQEQVLEEMALAYANEQCKAAILSLSIEPAPTVDDMLQQMSPEVMIKDPATRKTKSPHDQVAWGHGYAYVSIPSGVKWMKPFIPKSAMPPAEAPQVSSAAWRRRKC</sequence>
<keyword evidence="4" id="KW-1185">Reference proteome</keyword>
<evidence type="ECO:0000313" key="3">
    <source>
        <dbReference type="EMBL" id="RMC01169.1"/>
    </source>
</evidence>
<dbReference type="GO" id="GO:0003676">
    <property type="term" value="F:nucleic acid binding"/>
    <property type="evidence" value="ECO:0007669"/>
    <property type="project" value="InterPro"/>
</dbReference>
<feature type="domain" description="Retroviral nucleocapsid Gag protein p24 C-terminal" evidence="2">
    <location>
        <begin position="151"/>
        <end position="210"/>
    </location>
</feature>
<dbReference type="Gene3D" id="2.30.30.10">
    <property type="entry name" value="Integrase, C-terminal domain superfamily, retroviral"/>
    <property type="match status" value="1"/>
</dbReference>
<organism evidence="3 4">
    <name type="scientific">Hirundo rustica rustica</name>
    <dbReference type="NCBI Taxonomy" id="333673"/>
    <lineage>
        <taxon>Eukaryota</taxon>
        <taxon>Metazoa</taxon>
        <taxon>Chordata</taxon>
        <taxon>Craniata</taxon>
        <taxon>Vertebrata</taxon>
        <taxon>Euteleostomi</taxon>
        <taxon>Archelosauria</taxon>
        <taxon>Archosauria</taxon>
        <taxon>Dinosauria</taxon>
        <taxon>Saurischia</taxon>
        <taxon>Theropoda</taxon>
        <taxon>Coelurosauria</taxon>
        <taxon>Aves</taxon>
        <taxon>Neognathae</taxon>
        <taxon>Neoaves</taxon>
        <taxon>Telluraves</taxon>
        <taxon>Australaves</taxon>
        <taxon>Passeriformes</taxon>
        <taxon>Sylvioidea</taxon>
        <taxon>Hirundinidae</taxon>
        <taxon>Hirundo</taxon>
    </lineage>
</organism>
<feature type="region of interest" description="Disordered" evidence="1">
    <location>
        <begin position="1"/>
        <end position="45"/>
    </location>
</feature>
<dbReference type="EMBL" id="QRBI01000140">
    <property type="protein sequence ID" value="RMC01169.1"/>
    <property type="molecule type" value="Genomic_DNA"/>
</dbReference>
<evidence type="ECO:0000259" key="2">
    <source>
        <dbReference type="Pfam" id="PF19317"/>
    </source>
</evidence>
<proteinExistence type="predicted"/>
<comment type="caution">
    <text evidence="3">The sequence shown here is derived from an EMBL/GenBank/DDBJ whole genome shotgun (WGS) entry which is preliminary data.</text>
</comment>
<gene>
    <name evidence="3" type="ORF">DUI87_22260</name>
</gene>
<dbReference type="Proteomes" id="UP000269221">
    <property type="component" value="Unassembled WGS sequence"/>
</dbReference>
<reference evidence="3 4" key="1">
    <citation type="submission" date="2018-07" db="EMBL/GenBank/DDBJ databases">
        <title>A high quality draft genome assembly of the barn swallow (H. rustica rustica).</title>
        <authorList>
            <person name="Formenti G."/>
            <person name="Chiara M."/>
            <person name="Poveda L."/>
            <person name="Francoijs K.-J."/>
            <person name="Bonisoli-Alquati A."/>
            <person name="Canova L."/>
            <person name="Gianfranceschi L."/>
            <person name="Horner D.S."/>
            <person name="Saino N."/>
        </authorList>
    </citation>
    <scope>NUCLEOTIDE SEQUENCE [LARGE SCALE GENOMIC DNA]</scope>
    <source>
        <strain evidence="3">Chelidonia</strain>
        <tissue evidence="3">Blood</tissue>
    </source>
</reference>
<protein>
    <recommendedName>
        <fullName evidence="2">Retroviral nucleocapsid Gag protein p24 C-terminal domain-containing protein</fullName>
    </recommendedName>
</protein>
<dbReference type="Gene3D" id="1.10.1200.30">
    <property type="match status" value="1"/>
</dbReference>
<dbReference type="InterPro" id="IPR036862">
    <property type="entry name" value="Integrase_C_dom_sf_retrovir"/>
</dbReference>
<evidence type="ECO:0000256" key="1">
    <source>
        <dbReference type="SAM" id="MobiDB-lite"/>
    </source>
</evidence>
<dbReference type="InterPro" id="IPR008916">
    <property type="entry name" value="Retrov_capsid_C"/>
</dbReference>
<dbReference type="Pfam" id="PF19317">
    <property type="entry name" value="Gag_p24_C"/>
    <property type="match status" value="1"/>
</dbReference>
<feature type="compositionally biased region" description="Basic and acidic residues" evidence="1">
    <location>
        <begin position="1"/>
        <end position="14"/>
    </location>
</feature>
<dbReference type="InterPro" id="IPR045345">
    <property type="entry name" value="Gag_p24_C"/>
</dbReference>
<accession>A0A3M0JK26</accession>
<dbReference type="AlphaFoldDB" id="A0A3M0JK26"/>